<comment type="caution">
    <text evidence="3">The sequence shown here is derived from an EMBL/GenBank/DDBJ whole genome shotgun (WGS) entry which is preliminary data.</text>
</comment>
<name>A0A7J9FKQ5_9ROSI</name>
<feature type="coiled-coil region" evidence="1">
    <location>
        <begin position="260"/>
        <end position="322"/>
    </location>
</feature>
<evidence type="ECO:0000259" key="2">
    <source>
        <dbReference type="Pfam" id="PF24924"/>
    </source>
</evidence>
<proteinExistence type="predicted"/>
<dbReference type="InterPro" id="IPR056647">
    <property type="entry name" value="DUF7745"/>
</dbReference>
<dbReference type="PANTHER" id="PTHR48200">
    <property type="entry name" value="PROTEIN, PUTATIVE-RELATED"/>
    <property type="match status" value="1"/>
</dbReference>
<protein>
    <recommendedName>
        <fullName evidence="2">DUF7745 domain-containing protein</fullName>
    </recommendedName>
</protein>
<dbReference type="AlphaFoldDB" id="A0A7J9FKQ5"/>
<keyword evidence="4" id="KW-1185">Reference proteome</keyword>
<sequence>MGRGTNQKKGESKCIPWKSFRDQILAHPDTKKKVDVFALNIYELFIFPKALGHIDEAVADLFDQLDRRVTPVPAILSETFRSLSACPRTGEGRFIGCAQLLLVWFHNHFWKVDKVSYQVFSENYSPLKELAVTQRRDDITGERWIMILQNLQDEDFEWKAHWMVLDEILSRQFIPVTQGPAECEFSYKCNNYKGKIREMSNTWKQIHQMKRITVGATTTLEYHGWRSKRINDNIPRPREERVRSIEKHLRVVPSELEIIKQDFEKRSSELGKKIEQLEEEKMHLALDVDILKLEAEKLRKGKNKAEEDLDSLKIDYKKLRLSIRTAGLGKTSEQWRQEIKEEKTK</sequence>
<dbReference type="Proteomes" id="UP000593568">
    <property type="component" value="Unassembled WGS sequence"/>
</dbReference>
<feature type="non-terminal residue" evidence="3">
    <location>
        <position position="345"/>
    </location>
</feature>
<dbReference type="Pfam" id="PF24924">
    <property type="entry name" value="DUF7745"/>
    <property type="match status" value="1"/>
</dbReference>
<feature type="domain" description="DUF7745" evidence="2">
    <location>
        <begin position="26"/>
        <end position="169"/>
    </location>
</feature>
<organism evidence="3 4">
    <name type="scientific">Gossypium trilobum</name>
    <dbReference type="NCBI Taxonomy" id="34281"/>
    <lineage>
        <taxon>Eukaryota</taxon>
        <taxon>Viridiplantae</taxon>
        <taxon>Streptophyta</taxon>
        <taxon>Embryophyta</taxon>
        <taxon>Tracheophyta</taxon>
        <taxon>Spermatophyta</taxon>
        <taxon>Magnoliopsida</taxon>
        <taxon>eudicotyledons</taxon>
        <taxon>Gunneridae</taxon>
        <taxon>Pentapetalae</taxon>
        <taxon>rosids</taxon>
        <taxon>malvids</taxon>
        <taxon>Malvales</taxon>
        <taxon>Malvaceae</taxon>
        <taxon>Malvoideae</taxon>
        <taxon>Gossypium</taxon>
    </lineage>
</organism>
<reference evidence="3 4" key="1">
    <citation type="journal article" date="2019" name="Genome Biol. Evol.">
        <title>Insights into the evolution of the New World diploid cottons (Gossypium, subgenus Houzingenia) based on genome sequencing.</title>
        <authorList>
            <person name="Grover C.E."/>
            <person name="Arick M.A. 2nd"/>
            <person name="Thrash A."/>
            <person name="Conover J.L."/>
            <person name="Sanders W.S."/>
            <person name="Peterson D.G."/>
            <person name="Frelichowski J.E."/>
            <person name="Scheffler J.A."/>
            <person name="Scheffler B.E."/>
            <person name="Wendel J.F."/>
        </authorList>
    </citation>
    <scope>NUCLEOTIDE SEQUENCE [LARGE SCALE GENOMIC DNA]</scope>
    <source>
        <strain evidence="3">8</strain>
        <tissue evidence="3">Leaf</tissue>
    </source>
</reference>
<keyword evidence="1" id="KW-0175">Coiled coil</keyword>
<evidence type="ECO:0000313" key="4">
    <source>
        <dbReference type="Proteomes" id="UP000593568"/>
    </source>
</evidence>
<accession>A0A7J9FKQ5</accession>
<evidence type="ECO:0000313" key="3">
    <source>
        <dbReference type="EMBL" id="MBA0785145.1"/>
    </source>
</evidence>
<gene>
    <name evidence="3" type="ORF">Gotri_025252</name>
</gene>
<dbReference type="EMBL" id="JABEZW010217852">
    <property type="protein sequence ID" value="MBA0785145.1"/>
    <property type="molecule type" value="Genomic_DNA"/>
</dbReference>
<dbReference type="PANTHER" id="PTHR48200:SF1">
    <property type="entry name" value="AMINOTRANSFERASE-LIKE PLANT MOBILE DOMAIN-CONTAINING PROTEIN"/>
    <property type="match status" value="1"/>
</dbReference>
<evidence type="ECO:0000256" key="1">
    <source>
        <dbReference type="SAM" id="Coils"/>
    </source>
</evidence>